<dbReference type="GO" id="GO:0051726">
    <property type="term" value="P:regulation of cell cycle"/>
    <property type="evidence" value="ECO:0007669"/>
    <property type="project" value="InterPro"/>
</dbReference>
<dbReference type="PROSITE" id="PS51569">
    <property type="entry name" value="DOT1"/>
    <property type="match status" value="1"/>
</dbReference>
<proteinExistence type="inferred from homology"/>
<evidence type="ECO:0000256" key="5">
    <source>
        <dbReference type="ARBA" id="ARBA00047770"/>
    </source>
</evidence>
<feature type="domain" description="DOT1" evidence="7">
    <location>
        <begin position="1"/>
        <end position="261"/>
    </location>
</feature>
<dbReference type="GO" id="GO:0032259">
    <property type="term" value="P:methylation"/>
    <property type="evidence" value="ECO:0007669"/>
    <property type="project" value="UniProtKB-KW"/>
</dbReference>
<evidence type="ECO:0000313" key="9">
    <source>
        <dbReference type="Proteomes" id="UP000481153"/>
    </source>
</evidence>
<reference evidence="8 9" key="1">
    <citation type="submission" date="2019-07" db="EMBL/GenBank/DDBJ databases">
        <title>Genomics analysis of Aphanomyces spp. identifies a new class of oomycete effector associated with host adaptation.</title>
        <authorList>
            <person name="Gaulin E."/>
        </authorList>
    </citation>
    <scope>NUCLEOTIDE SEQUENCE [LARGE SCALE GENOMIC DNA]</scope>
    <source>
        <strain evidence="8 9">ATCC 201684</strain>
    </source>
</reference>
<dbReference type="PANTHER" id="PTHR21451">
    <property type="entry name" value="HISTONE H3 METHYLTRANSFERASE"/>
    <property type="match status" value="1"/>
</dbReference>
<dbReference type="SUPFAM" id="SSF53335">
    <property type="entry name" value="S-adenosyl-L-methionine-dependent methyltransferases"/>
    <property type="match status" value="1"/>
</dbReference>
<organism evidence="8 9">
    <name type="scientific">Aphanomyces euteiches</name>
    <dbReference type="NCBI Taxonomy" id="100861"/>
    <lineage>
        <taxon>Eukaryota</taxon>
        <taxon>Sar</taxon>
        <taxon>Stramenopiles</taxon>
        <taxon>Oomycota</taxon>
        <taxon>Saprolegniomycetes</taxon>
        <taxon>Saprolegniales</taxon>
        <taxon>Verrucalvaceae</taxon>
        <taxon>Aphanomyces</taxon>
    </lineage>
</organism>
<dbReference type="EC" id="2.1.1.360" evidence="1 6"/>
<dbReference type="InterPro" id="IPR025789">
    <property type="entry name" value="DOT1_dom"/>
</dbReference>
<dbReference type="Gene3D" id="3.40.50.150">
    <property type="entry name" value="Vaccinia Virus protein VP39"/>
    <property type="match status" value="1"/>
</dbReference>
<dbReference type="EMBL" id="VJMJ01000335">
    <property type="protein sequence ID" value="KAF0722421.1"/>
    <property type="molecule type" value="Genomic_DNA"/>
</dbReference>
<evidence type="ECO:0000259" key="7">
    <source>
        <dbReference type="PROSITE" id="PS51569"/>
    </source>
</evidence>
<evidence type="ECO:0000256" key="3">
    <source>
        <dbReference type="ARBA" id="ARBA00022853"/>
    </source>
</evidence>
<dbReference type="PANTHER" id="PTHR21451:SF19">
    <property type="entry name" value="ACTIVATED IN BLOCKED UNFOLDED PROTEIN RESPONSE"/>
    <property type="match status" value="1"/>
</dbReference>
<comment type="catalytic activity">
    <reaction evidence="5 6">
        <text>L-lysyl(79)-[histone H3] + 3 S-adenosyl-L-methionine = N(6),N(6),N(6)-trimethyl-L-lysyl(79)-[histone H3] + 3 S-adenosyl-L-homocysteine + 3 H(+)</text>
        <dbReference type="Rhea" id="RHEA:60328"/>
        <dbReference type="Rhea" id="RHEA-COMP:15549"/>
        <dbReference type="Rhea" id="RHEA-COMP:15552"/>
        <dbReference type="ChEBI" id="CHEBI:15378"/>
        <dbReference type="ChEBI" id="CHEBI:29969"/>
        <dbReference type="ChEBI" id="CHEBI:57856"/>
        <dbReference type="ChEBI" id="CHEBI:59789"/>
        <dbReference type="ChEBI" id="CHEBI:61961"/>
        <dbReference type="EC" id="2.1.1.360"/>
    </reaction>
</comment>
<dbReference type="InterPro" id="IPR029063">
    <property type="entry name" value="SAM-dependent_MTases_sf"/>
</dbReference>
<protein>
    <recommendedName>
        <fullName evidence="2 6">Histone-lysine N-methyltransferase, H3 lysine-79 specific</fullName>
        <ecNumber evidence="1 6">2.1.1.360</ecNumber>
    </recommendedName>
    <alternativeName>
        <fullName evidence="4 6">Histone H3-K79 methyltransferase</fullName>
    </alternativeName>
</protein>
<evidence type="ECO:0000313" key="8">
    <source>
        <dbReference type="EMBL" id="KAF0722421.1"/>
    </source>
</evidence>
<keyword evidence="6" id="KW-0489">Methyltransferase</keyword>
<dbReference type="InterPro" id="IPR030445">
    <property type="entry name" value="H3-K79_meTrfase"/>
</dbReference>
<dbReference type="Pfam" id="PF08123">
    <property type="entry name" value="DOT1"/>
    <property type="match status" value="1"/>
</dbReference>
<keyword evidence="6" id="KW-0808">Transferase</keyword>
<keyword evidence="6" id="KW-0949">S-adenosyl-L-methionine</keyword>
<comment type="function">
    <text evidence="6">Histone methyltransferase that specifically trimethylates histone H3 to form H3K79me3. This methylation is required for telomere silencing and for the pachytene checkpoint during the meiotic cell cycle by allowing the recruitment of RAD9 to double strand breaks. Nucleosomes are preferred as substrate compared to free histone.</text>
</comment>
<comment type="similarity">
    <text evidence="6">Belongs to the class I-like SAM-binding methyltransferase superfamily. DOT1 family.</text>
</comment>
<comment type="subcellular location">
    <subcellularLocation>
        <location evidence="6">Nucleus</location>
    </subcellularLocation>
</comment>
<keyword evidence="3 6" id="KW-0156">Chromatin regulator</keyword>
<dbReference type="GO" id="GO:0005634">
    <property type="term" value="C:nucleus"/>
    <property type="evidence" value="ECO:0007669"/>
    <property type="project" value="UniProtKB-SubCell"/>
</dbReference>
<comment type="caution">
    <text evidence="8">The sequence shown here is derived from an EMBL/GenBank/DDBJ whole genome shotgun (WGS) entry which is preliminary data.</text>
</comment>
<dbReference type="CDD" id="cd02440">
    <property type="entry name" value="AdoMet_MTases"/>
    <property type="match status" value="1"/>
</dbReference>
<keyword evidence="9" id="KW-1185">Reference proteome</keyword>
<evidence type="ECO:0000256" key="2">
    <source>
        <dbReference type="ARBA" id="ARBA00020987"/>
    </source>
</evidence>
<sequence>MNSTKVGWCLAIAATLPVPEKHALKALIHQRDPRLIEIVPTADNIDKVVSLSTVAAVSQAFQSWYGIYHTIECSTDQARSLQLQFDSTSSWSASLLYGEVDFFGYASLLAKLNPQPGQIIYDLGHGTGRAVLAAALLYPQLHVVGIELVDSLYDVSCAALAEFHRRTLPSQGKVTLHHGDLTQIDWWTKSSIVFVNATAFSTSLWSQVQTLASRMQPGTVFVSLTQTLPVGGDFKLLDEEATPWPVATSWGSEPAYMYTKI</sequence>
<dbReference type="VEuPathDB" id="FungiDB:AeMF1_014913"/>
<dbReference type="GO" id="GO:0140956">
    <property type="term" value="F:histone H3K79 trimethyltransferase activity"/>
    <property type="evidence" value="ECO:0007669"/>
    <property type="project" value="UniProtKB-EC"/>
</dbReference>
<gene>
    <name evidence="8" type="ORF">Ae201684_018424</name>
</gene>
<evidence type="ECO:0000256" key="6">
    <source>
        <dbReference type="RuleBase" id="RU271113"/>
    </source>
</evidence>
<keyword evidence="6" id="KW-0539">Nucleus</keyword>
<evidence type="ECO:0000256" key="4">
    <source>
        <dbReference type="ARBA" id="ARBA00029821"/>
    </source>
</evidence>
<evidence type="ECO:0000256" key="1">
    <source>
        <dbReference type="ARBA" id="ARBA00012190"/>
    </source>
</evidence>
<dbReference type="Proteomes" id="UP000481153">
    <property type="component" value="Unassembled WGS sequence"/>
</dbReference>
<dbReference type="AlphaFoldDB" id="A0A6G0W5N5"/>
<accession>A0A6G0W5N5</accession>
<comment type="miscellaneous">
    <text evidence="6">In contrast to other lysine histone methyltransferases, it does not contain a SET domain, suggesting the existence of another mechanism for methylation of lysine residues of histones.</text>
</comment>
<name>A0A6G0W5N5_9STRA</name>